<proteinExistence type="inferred from homology"/>
<keyword evidence="3 7" id="KW-0489">Methyltransferase</keyword>
<dbReference type="GO" id="GO:0008176">
    <property type="term" value="F:tRNA (guanine(46)-N7)-methyltransferase activity"/>
    <property type="evidence" value="ECO:0007669"/>
    <property type="project" value="UniProtKB-EC"/>
</dbReference>
<feature type="binding site" evidence="7">
    <location>
        <position position="44"/>
    </location>
    <ligand>
        <name>S-adenosyl-L-methionine</name>
        <dbReference type="ChEBI" id="CHEBI:59789"/>
    </ligand>
</feature>
<keyword evidence="5 7" id="KW-0949">S-adenosyl-L-methionine</keyword>
<keyword evidence="9" id="KW-1185">Reference proteome</keyword>
<dbReference type="PROSITE" id="PS51625">
    <property type="entry name" value="SAM_MT_TRMB"/>
    <property type="match status" value="1"/>
</dbReference>
<evidence type="ECO:0000256" key="2">
    <source>
        <dbReference type="ARBA" id="ARBA00003015"/>
    </source>
</evidence>
<comment type="caution">
    <text evidence="8">The sequence shown here is derived from an EMBL/GenBank/DDBJ whole genome shotgun (WGS) entry which is preliminary data.</text>
</comment>
<reference evidence="8" key="2">
    <citation type="journal article" date="2023" name="Curr. Microbiol.">
        <title>Granulicatella seriolae sp. nov., a Novel Facultative Anaerobe Isolated from Yellowtail Marine Fish.</title>
        <authorList>
            <person name="Lee M."/>
            <person name="Choi Y.J."/>
            <person name="Farooq A."/>
            <person name="Jeong J.B."/>
            <person name="Jung M.Y."/>
        </authorList>
    </citation>
    <scope>NUCLEOTIDE SEQUENCE</scope>
    <source>
        <strain evidence="8">S8</strain>
    </source>
</reference>
<feature type="binding site" evidence="7">
    <location>
        <position position="154"/>
    </location>
    <ligand>
        <name>substrate</name>
    </ligand>
</feature>
<feature type="binding site" evidence="7">
    <location>
        <position position="96"/>
    </location>
    <ligand>
        <name>S-adenosyl-L-methionine</name>
        <dbReference type="ChEBI" id="CHEBI:59789"/>
    </ligand>
</feature>
<comment type="function">
    <text evidence="2 7">Catalyzes the formation of N(7)-methylguanine at position 46 (m7G46) in tRNA.</text>
</comment>
<dbReference type="NCBIfam" id="TIGR00091">
    <property type="entry name" value="tRNA (guanosine(46)-N7)-methyltransferase TrmB"/>
    <property type="match status" value="1"/>
</dbReference>
<protein>
    <recommendedName>
        <fullName evidence="7">tRNA (guanine-N(7)-)-methyltransferase</fullName>
        <ecNumber evidence="7">2.1.1.33</ecNumber>
    </recommendedName>
    <alternativeName>
        <fullName evidence="7">tRNA (guanine(46)-N(7))-methyltransferase</fullName>
    </alternativeName>
    <alternativeName>
        <fullName evidence="7">tRNA(m7G46)-methyltransferase</fullName>
    </alternativeName>
</protein>
<dbReference type="EMBL" id="JANHNZ010000004">
    <property type="protein sequence ID" value="MCQ9210020.1"/>
    <property type="molecule type" value="Genomic_DNA"/>
</dbReference>
<organism evidence="8 9">
    <name type="scientific">Granulicatella seriolae</name>
    <dbReference type="NCBI Taxonomy" id="2967226"/>
    <lineage>
        <taxon>Bacteria</taxon>
        <taxon>Bacillati</taxon>
        <taxon>Bacillota</taxon>
        <taxon>Bacilli</taxon>
        <taxon>Lactobacillales</taxon>
        <taxon>Carnobacteriaceae</taxon>
        <taxon>Granulicatella</taxon>
    </lineage>
</organism>
<dbReference type="Pfam" id="PF02390">
    <property type="entry name" value="Methyltransf_4"/>
    <property type="match status" value="1"/>
</dbReference>
<comment type="caution">
    <text evidence="7">Lacks conserved residue(s) required for the propagation of feature annotation.</text>
</comment>
<reference evidence="8" key="3">
    <citation type="journal article" date="2023" name="Microbiol. Resour. Announc.">
        <title>Draft Genome Sequence of Granulicatella sp. Strain S8, Isolated from a Marine Fish, Seriola quinqueradiata.</title>
        <authorList>
            <person name="Lee M."/>
            <person name="Farooq A."/>
            <person name="Jeong J.B."/>
            <person name="Jung M.Y."/>
        </authorList>
    </citation>
    <scope>NUCLEOTIDE SEQUENCE</scope>
    <source>
        <strain evidence="8">S8</strain>
    </source>
</reference>
<dbReference type="EC" id="2.1.1.33" evidence="7"/>
<feature type="binding site" evidence="7">
    <location>
        <position position="69"/>
    </location>
    <ligand>
        <name>S-adenosyl-L-methionine</name>
        <dbReference type="ChEBI" id="CHEBI:59789"/>
    </ligand>
</feature>
<feature type="binding site" evidence="7">
    <location>
        <begin position="191"/>
        <end position="194"/>
    </location>
    <ligand>
        <name>substrate</name>
    </ligand>
</feature>
<dbReference type="InterPro" id="IPR029063">
    <property type="entry name" value="SAM-dependent_MTases_sf"/>
</dbReference>
<feature type="binding site" evidence="7">
    <location>
        <position position="118"/>
    </location>
    <ligand>
        <name>S-adenosyl-L-methionine</name>
        <dbReference type="ChEBI" id="CHEBI:59789"/>
    </ligand>
</feature>
<reference evidence="8" key="1">
    <citation type="submission" date="2022-07" db="EMBL/GenBank/DDBJ databases">
        <authorList>
            <person name="Jung M.-Y."/>
            <person name="Lee M."/>
        </authorList>
    </citation>
    <scope>NUCLEOTIDE SEQUENCE</scope>
    <source>
        <strain evidence="8">S8</strain>
    </source>
</reference>
<dbReference type="Gene3D" id="3.40.50.150">
    <property type="entry name" value="Vaccinia Virus protein VP39"/>
    <property type="match status" value="1"/>
</dbReference>
<dbReference type="NCBIfam" id="NF001080">
    <property type="entry name" value="PRK00121.2-2"/>
    <property type="match status" value="1"/>
</dbReference>
<accession>A0ABT1WPK9</accession>
<comment type="pathway">
    <text evidence="7">tRNA modification; N(7)-methylguanine-tRNA biosynthesis.</text>
</comment>
<sequence length="213" mass="24592">MRLRNKPWALDKIAENPHLVVNNPSDWKGKWHQRFGNNNPIHIEIGSGKGRFVSEMAKKHPDINYIGIELQASVIVVALDKAIEANIPNLQLLHINGGQVTDYFEENEVDQIYLNFSDPWPKKKHAKRRLTHEEFLTAYQVVIKPKGSLCFKTDNRGLFEYSLVSFSQFGMILQEVCLDLHAEDESDNVRTEYEEKFSAKGHPIYRVEVKFAN</sequence>
<name>A0ABT1WPK9_9LACT</name>
<evidence type="ECO:0000256" key="7">
    <source>
        <dbReference type="HAMAP-Rule" id="MF_01057"/>
    </source>
</evidence>
<evidence type="ECO:0000256" key="3">
    <source>
        <dbReference type="ARBA" id="ARBA00022603"/>
    </source>
</evidence>
<dbReference type="InterPro" id="IPR055361">
    <property type="entry name" value="tRNA_methyltr_TrmB_bact"/>
</dbReference>
<dbReference type="CDD" id="cd02440">
    <property type="entry name" value="AdoMet_MTases"/>
    <property type="match status" value="1"/>
</dbReference>
<comment type="catalytic activity">
    <reaction evidence="1 7">
        <text>guanosine(46) in tRNA + S-adenosyl-L-methionine = N(7)-methylguanosine(46) in tRNA + S-adenosyl-L-homocysteine</text>
        <dbReference type="Rhea" id="RHEA:42708"/>
        <dbReference type="Rhea" id="RHEA-COMP:10188"/>
        <dbReference type="Rhea" id="RHEA-COMP:10189"/>
        <dbReference type="ChEBI" id="CHEBI:57856"/>
        <dbReference type="ChEBI" id="CHEBI:59789"/>
        <dbReference type="ChEBI" id="CHEBI:74269"/>
        <dbReference type="ChEBI" id="CHEBI:74480"/>
        <dbReference type="EC" id="2.1.1.33"/>
    </reaction>
</comment>
<keyword evidence="4 7" id="KW-0808">Transferase</keyword>
<evidence type="ECO:0000256" key="1">
    <source>
        <dbReference type="ARBA" id="ARBA00000142"/>
    </source>
</evidence>
<feature type="binding site" evidence="7">
    <location>
        <position position="122"/>
    </location>
    <ligand>
        <name>substrate</name>
    </ligand>
</feature>
<dbReference type="PANTHER" id="PTHR23417">
    <property type="entry name" value="3-DEOXY-D-MANNO-OCTULOSONIC-ACID TRANSFERASE/TRNA GUANINE-N 7 - -METHYLTRANSFERASE"/>
    <property type="match status" value="1"/>
</dbReference>
<dbReference type="PANTHER" id="PTHR23417:SF14">
    <property type="entry name" value="PENTACOTRIPEPTIDE-REPEAT REGION OF PRORP DOMAIN-CONTAINING PROTEIN"/>
    <property type="match status" value="1"/>
</dbReference>
<evidence type="ECO:0000256" key="6">
    <source>
        <dbReference type="ARBA" id="ARBA00022694"/>
    </source>
</evidence>
<comment type="similarity">
    <text evidence="7">Belongs to the class I-like SAM-binding methyltransferase superfamily. TrmB family.</text>
</comment>
<dbReference type="RefSeq" id="WP_256945136.1">
    <property type="nucleotide sequence ID" value="NZ_JANHNZ010000004.1"/>
</dbReference>
<keyword evidence="6 7" id="KW-0819">tRNA processing</keyword>
<dbReference type="InterPro" id="IPR003358">
    <property type="entry name" value="tRNA_(Gua-N-7)_MeTrfase_Trmb"/>
</dbReference>
<evidence type="ECO:0000313" key="8">
    <source>
        <dbReference type="EMBL" id="MCQ9210020.1"/>
    </source>
</evidence>
<dbReference type="SUPFAM" id="SSF53335">
    <property type="entry name" value="S-adenosyl-L-methionine-dependent methyltransferases"/>
    <property type="match status" value="1"/>
</dbReference>
<gene>
    <name evidence="7 8" type="primary">trmB</name>
    <name evidence="8" type="ORF">NPA36_05600</name>
</gene>
<evidence type="ECO:0000313" key="9">
    <source>
        <dbReference type="Proteomes" id="UP001059480"/>
    </source>
</evidence>
<evidence type="ECO:0000256" key="4">
    <source>
        <dbReference type="ARBA" id="ARBA00022679"/>
    </source>
</evidence>
<evidence type="ECO:0000256" key="5">
    <source>
        <dbReference type="ARBA" id="ARBA00022691"/>
    </source>
</evidence>
<dbReference type="Proteomes" id="UP001059480">
    <property type="component" value="Unassembled WGS sequence"/>
</dbReference>
<dbReference type="HAMAP" id="MF_01057">
    <property type="entry name" value="tRNA_methyltr_TrmB"/>
    <property type="match status" value="1"/>
</dbReference>